<feature type="transmembrane region" description="Helical" evidence="8">
    <location>
        <begin position="1158"/>
        <end position="1179"/>
    </location>
</feature>
<reference evidence="10" key="1">
    <citation type="submission" date="2023-10" db="EMBL/GenBank/DDBJ databases">
        <title>Genome assemblies of two species of porcelain crab, Petrolisthes cinctipes and Petrolisthes manimaculis (Anomura: Porcellanidae).</title>
        <authorList>
            <person name="Angst P."/>
        </authorList>
    </citation>
    <scope>NUCLEOTIDE SEQUENCE</scope>
    <source>
        <strain evidence="10">PB745_01</strain>
        <tissue evidence="10">Gill</tissue>
    </source>
</reference>
<evidence type="ECO:0000313" key="10">
    <source>
        <dbReference type="EMBL" id="KAK3878098.1"/>
    </source>
</evidence>
<dbReference type="PROSITE" id="PS50893">
    <property type="entry name" value="ABC_TRANSPORTER_2"/>
    <property type="match status" value="2"/>
</dbReference>
<dbReference type="GO" id="GO:0005524">
    <property type="term" value="F:ATP binding"/>
    <property type="evidence" value="ECO:0007669"/>
    <property type="project" value="UniProtKB-KW"/>
</dbReference>
<dbReference type="PANTHER" id="PTHR19229">
    <property type="entry name" value="ATP-BINDING CASSETTE TRANSPORTER SUBFAMILY A ABCA"/>
    <property type="match status" value="1"/>
</dbReference>
<keyword evidence="11" id="KW-1185">Reference proteome</keyword>
<evidence type="ECO:0000256" key="6">
    <source>
        <dbReference type="ARBA" id="ARBA00023136"/>
    </source>
</evidence>
<keyword evidence="4" id="KW-0067">ATP-binding</keyword>
<protein>
    <recommendedName>
        <fullName evidence="9">ABC transporter domain-containing protein</fullName>
    </recommendedName>
</protein>
<feature type="transmembrane region" description="Helical" evidence="8">
    <location>
        <begin position="409"/>
        <end position="426"/>
    </location>
</feature>
<evidence type="ECO:0000256" key="5">
    <source>
        <dbReference type="ARBA" id="ARBA00022989"/>
    </source>
</evidence>
<comment type="caution">
    <text evidence="10">The sequence shown here is derived from an EMBL/GenBank/DDBJ whole genome shotgun (WGS) entry which is preliminary data.</text>
</comment>
<feature type="transmembrane region" description="Helical" evidence="8">
    <location>
        <begin position="1242"/>
        <end position="1262"/>
    </location>
</feature>
<dbReference type="InterPro" id="IPR027417">
    <property type="entry name" value="P-loop_NTPase"/>
</dbReference>
<feature type="transmembrane region" description="Helical" evidence="8">
    <location>
        <begin position="447"/>
        <end position="466"/>
    </location>
</feature>
<comment type="subcellular location">
    <subcellularLocation>
        <location evidence="1">Membrane</location>
        <topology evidence="1">Multi-pass membrane protein</topology>
    </subcellularLocation>
</comment>
<keyword evidence="6 8" id="KW-0472">Membrane</keyword>
<feature type="transmembrane region" description="Helical" evidence="8">
    <location>
        <begin position="332"/>
        <end position="361"/>
    </location>
</feature>
<dbReference type="InterPro" id="IPR003593">
    <property type="entry name" value="AAA+_ATPase"/>
</dbReference>
<dbReference type="SUPFAM" id="SSF52540">
    <property type="entry name" value="P-loop containing nucleoside triphosphate hydrolases"/>
    <property type="match status" value="2"/>
</dbReference>
<dbReference type="CDD" id="cd03263">
    <property type="entry name" value="ABC_subfamily_A"/>
    <property type="match status" value="2"/>
</dbReference>
<evidence type="ECO:0000256" key="8">
    <source>
        <dbReference type="SAM" id="Phobius"/>
    </source>
</evidence>
<dbReference type="FunFam" id="3.40.50.300:FF:002470">
    <property type="entry name" value="ABC transporter, putative"/>
    <property type="match status" value="1"/>
</dbReference>
<feature type="transmembrane region" description="Helical" evidence="8">
    <location>
        <begin position="1394"/>
        <end position="1423"/>
    </location>
</feature>
<dbReference type="PROSITE" id="PS00211">
    <property type="entry name" value="ABC_TRANSPORTER_1"/>
    <property type="match status" value="1"/>
</dbReference>
<feature type="transmembrane region" description="Helical" evidence="8">
    <location>
        <begin position="288"/>
        <end position="312"/>
    </location>
</feature>
<dbReference type="SMART" id="SM00382">
    <property type="entry name" value="AAA"/>
    <property type="match status" value="2"/>
</dbReference>
<dbReference type="GO" id="GO:0005319">
    <property type="term" value="F:lipid transporter activity"/>
    <property type="evidence" value="ECO:0007669"/>
    <property type="project" value="TreeGrafter"/>
</dbReference>
<dbReference type="InterPro" id="IPR026082">
    <property type="entry name" value="ABCA"/>
</dbReference>
<feature type="transmembrane region" description="Helical" evidence="8">
    <location>
        <begin position="1268"/>
        <end position="1293"/>
    </location>
</feature>
<evidence type="ECO:0000256" key="7">
    <source>
        <dbReference type="SAM" id="MobiDB-lite"/>
    </source>
</evidence>
<feature type="domain" description="ABC transporter" evidence="9">
    <location>
        <begin position="1467"/>
        <end position="1699"/>
    </location>
</feature>
<dbReference type="GO" id="GO:0016887">
    <property type="term" value="F:ATP hydrolysis activity"/>
    <property type="evidence" value="ECO:0007669"/>
    <property type="project" value="InterPro"/>
</dbReference>
<evidence type="ECO:0000259" key="9">
    <source>
        <dbReference type="PROSITE" id="PS50893"/>
    </source>
</evidence>
<keyword evidence="2 8" id="KW-0812">Transmembrane</keyword>
<dbReference type="Gene3D" id="3.40.50.300">
    <property type="entry name" value="P-loop containing nucleotide triphosphate hydrolases"/>
    <property type="match status" value="2"/>
</dbReference>
<dbReference type="InterPro" id="IPR056264">
    <property type="entry name" value="R2_ABCA1-4-like"/>
</dbReference>
<dbReference type="InterPro" id="IPR017871">
    <property type="entry name" value="ABC_transporter-like_CS"/>
</dbReference>
<feature type="region of interest" description="Disordered" evidence="7">
    <location>
        <begin position="1"/>
        <end position="24"/>
    </location>
</feature>
<dbReference type="Pfam" id="PF23321">
    <property type="entry name" value="R1_ABCA1"/>
    <property type="match status" value="2"/>
</dbReference>
<organism evidence="10 11">
    <name type="scientific">Petrolisthes cinctipes</name>
    <name type="common">Flat porcelain crab</name>
    <dbReference type="NCBI Taxonomy" id="88211"/>
    <lineage>
        <taxon>Eukaryota</taxon>
        <taxon>Metazoa</taxon>
        <taxon>Ecdysozoa</taxon>
        <taxon>Arthropoda</taxon>
        <taxon>Crustacea</taxon>
        <taxon>Multicrustacea</taxon>
        <taxon>Malacostraca</taxon>
        <taxon>Eumalacostraca</taxon>
        <taxon>Eucarida</taxon>
        <taxon>Decapoda</taxon>
        <taxon>Pleocyemata</taxon>
        <taxon>Anomura</taxon>
        <taxon>Galatheoidea</taxon>
        <taxon>Porcellanidae</taxon>
        <taxon>Petrolisthes</taxon>
    </lineage>
</organism>
<keyword evidence="3" id="KW-0547">Nucleotide-binding</keyword>
<evidence type="ECO:0000256" key="1">
    <source>
        <dbReference type="ARBA" id="ARBA00004141"/>
    </source>
</evidence>
<dbReference type="Pfam" id="PF00005">
    <property type="entry name" value="ABC_tran"/>
    <property type="match status" value="2"/>
</dbReference>
<dbReference type="InterPro" id="IPR003439">
    <property type="entry name" value="ABC_transporter-like_ATP-bd"/>
</dbReference>
<feature type="transmembrane region" description="Helical" evidence="8">
    <location>
        <begin position="382"/>
        <end position="403"/>
    </location>
</feature>
<feature type="transmembrane region" description="Helical" evidence="8">
    <location>
        <begin position="988"/>
        <end position="1013"/>
    </location>
</feature>
<feature type="domain" description="ABC transporter" evidence="9">
    <location>
        <begin position="566"/>
        <end position="800"/>
    </location>
</feature>
<evidence type="ECO:0000313" key="11">
    <source>
        <dbReference type="Proteomes" id="UP001286313"/>
    </source>
</evidence>
<evidence type="ECO:0000256" key="4">
    <source>
        <dbReference type="ARBA" id="ARBA00022840"/>
    </source>
</evidence>
<feature type="transmembrane region" description="Helical" evidence="8">
    <location>
        <begin position="486"/>
        <end position="509"/>
    </location>
</feature>
<dbReference type="Pfam" id="PF12698">
    <property type="entry name" value="ABC2_membrane_3"/>
    <property type="match status" value="2"/>
</dbReference>
<dbReference type="EMBL" id="JAWQEG010001589">
    <property type="protein sequence ID" value="KAK3878098.1"/>
    <property type="molecule type" value="Genomic_DNA"/>
</dbReference>
<name>A0AAE1FPH5_PETCI</name>
<dbReference type="InterPro" id="IPR013525">
    <property type="entry name" value="ABC2_TM"/>
</dbReference>
<gene>
    <name evidence="10" type="ORF">Pcinc_017238</name>
</gene>
<feature type="transmembrane region" description="Helical" evidence="8">
    <location>
        <begin position="1214"/>
        <end position="1230"/>
    </location>
</feature>
<dbReference type="GO" id="GO:0140359">
    <property type="term" value="F:ABC-type transporter activity"/>
    <property type="evidence" value="ECO:0007669"/>
    <property type="project" value="InterPro"/>
</dbReference>
<proteinExistence type="predicted"/>
<accession>A0AAE1FPH5</accession>
<dbReference type="FunFam" id="3.40.50.300:FF:000933">
    <property type="entry name" value="ABC transporter A family member 7"/>
    <property type="match status" value="1"/>
</dbReference>
<feature type="compositionally biased region" description="Polar residues" evidence="7">
    <location>
        <begin position="1"/>
        <end position="20"/>
    </location>
</feature>
<dbReference type="PANTHER" id="PTHR19229:SF250">
    <property type="entry name" value="ABC TRANSPORTER DOMAIN-CONTAINING PROTEIN-RELATED"/>
    <property type="match status" value="1"/>
</dbReference>
<feature type="transmembrane region" description="Helical" evidence="8">
    <location>
        <begin position="46"/>
        <end position="67"/>
    </location>
</feature>
<evidence type="ECO:0000256" key="3">
    <source>
        <dbReference type="ARBA" id="ARBA00022741"/>
    </source>
</evidence>
<dbReference type="GO" id="GO:0016020">
    <property type="term" value="C:membrane"/>
    <property type="evidence" value="ECO:0007669"/>
    <property type="project" value="UniProtKB-SubCell"/>
</dbReference>
<sequence>MTTYNTTMPTKSSQETSGQNSRRRKRNMWRNLGLLMWKSLLLRKRHWILTAFEIILPSLLFVLLLTIRMIPDSDFAPEYINETSIFNVADEFTLRRELCSKYGAWDVDECSAWPVLAPGNRKFFYGPPTNFTTRVAHHVAASLGLEVEDMVEAVTTNEEMDRMVQKAFVESSDSLASFYMGLYFHDLPDEDQDLPPDHLSYDIRLLKYWFTNQIYPFLQIPGPRNFTTTLSDNYASYGMDGFSLIQSIVDRYFIYEVTGNASYTTDYQFQTQMYPYPPYIQDRGMSQFYGASLPTFVVISLVLLSPSLIKSIVYEKETGVRELTRLMGMDRWLVWLGWFFHSFFIILIVITIMTLMVKLELPSQDNNSGDMLPPIIISTDPMFIWVLLLLYGISSITFCFFIATLFSRPTLATTLGIVIWLTSYFIPRTLMDYEYDTMGLAPKILSCLLPNMAITWAFRIIAMFEGRGVGVQWDHLWETGNPRDQLTPAMILLMLSVDIILYLLITWYVDQVSPGLFGVPEPWYFPFQKKYWCGSKPEDSLETEGMQHQINESYFEKEPEGLRPGIVVKNLKKEFKNLTGKVTTAVKNVSMTCYEGQCTVLLGHNGAGKTTTMSILTGVYAPSGGAAEVGGWNIATHLKEAREELGLCPQHNMLFVDLTVLQHLLFFGRLKGMTSKDARTEAEELMQRLDLMEKKHRYGNQLSGGMKRKLCLAIALIGDSKVVILDEPSSGLDPESRRWVWQVVQGERGRRTILVTTHHMEEADVLGDRVAIMSSGRVVCAGSTLFLKNKFGDGYTLTVMVSNNSSVTQIQKRVQEHLPQSVLRSAQGGEVTFKLPPTTAQFAPLLDTLTKQKDQLGIRHVGLSLTSMEQVFLRVGEIKEEDEETNVQWNPGALSSNKNLQGSQNLNGNLDGSQIQIDHLIGSQIQIENLNGSQILHDHLSNSDECSSQRYLFNSQSNIDGLLSGLLLLSQRLKAFFIKRAIYFKRKWLLLISQGLLPVLVTVLCILVDGAFIPETRQEPPRSLNLTMFPFTSSYVYAESDLMGLASAYESLFWDDYKVNFTSNVEDSLLAEAEQELNLYRENSICSAEFLNNGSTTAMLMSYQSIPYHPPGIGTSLITNALLRYATNSSSYSISTTNRPLPPDQTWRVGNTNTSFSALMYSMMMPLALAFLSASFLVFPLHERETKAKQVQIMTGAPVWALWVTNFLWDYLTYLVSAILIFLVLVLFDSKDYFSAQAAPGALILLLLLYGWASIPMAYVFSFPFQTAAAGFAVLALINIVAGQILTTAVWALNASNQPKLATASDVLGWISSVVPTYVSSMGFQHLIDTSIYNTQCDILDKDTKEAVCDALSIFSPKNPFIMCCPQCADVGDRICFQKKSYFLFDDLGMARDFLTLVVNGLIFFIILVLIELQVLNIIRFWVKNLCFKKNIKETASVGQQDEDVIAEAELVDAMIRGEQESDTTALLVSGLSKSFFSAPRPAVNNVSFTVGRGECLGLLGVNGAGKTTTFRMLTGDEQPSAGNAKINNVSLQDDPRRFVQQIGYCPQFDAVLGELTGTEMLILMARLRGVIENQIKNSVNSLVNLVGLTECADRPSSTYSGGNRRKLSTAMALVGNPPLVFLDEPTSGVDPASRRRVWAAVSQAVSRGQSVVLTSHSMEECEALCSRIIIMAKGTLRCVGTTMHLKAKYGQGCSLQIKLKNDPCQPLEEAHVSQLKKVISQSLHGASLTDEHKGMLAYQVPTTVSWGHLFSVMERLKQGVANNGADPNNSFTPISLVEDYAASDTSLEQVFLSFAREAAITDGSPEITIL</sequence>
<keyword evidence="5 8" id="KW-1133">Transmembrane helix</keyword>
<dbReference type="Proteomes" id="UP001286313">
    <property type="component" value="Unassembled WGS sequence"/>
</dbReference>
<evidence type="ECO:0000256" key="2">
    <source>
        <dbReference type="ARBA" id="ARBA00022692"/>
    </source>
</evidence>